<evidence type="ECO:0000256" key="5">
    <source>
        <dbReference type="RuleBase" id="RU365068"/>
    </source>
</evidence>
<dbReference type="CDD" id="cd18787">
    <property type="entry name" value="SF2_C_DEAD"/>
    <property type="match status" value="1"/>
</dbReference>
<gene>
    <name evidence="9" type="ORF">D9756_008237</name>
</gene>
<feature type="compositionally biased region" description="Basic and acidic residues" evidence="6">
    <location>
        <begin position="707"/>
        <end position="770"/>
    </location>
</feature>
<dbReference type="InterPro" id="IPR027417">
    <property type="entry name" value="P-loop_NTPase"/>
</dbReference>
<dbReference type="Proteomes" id="UP000559027">
    <property type="component" value="Unassembled WGS sequence"/>
</dbReference>
<dbReference type="SUPFAM" id="SSF52540">
    <property type="entry name" value="P-loop containing nucleoside triphosphate hydrolases"/>
    <property type="match status" value="1"/>
</dbReference>
<comment type="domain">
    <text evidence="5">The Q motif is unique to and characteristic of the DEAD box family of RNA helicases and controls ATP binding and hydrolysis.</text>
</comment>
<protein>
    <recommendedName>
        <fullName evidence="5">ATP-dependent RNA helicase</fullName>
        <ecNumber evidence="5">3.6.4.13</ecNumber>
    </recommendedName>
</protein>
<accession>A0A8H5CZQ0</accession>
<keyword evidence="1 5" id="KW-0547">Nucleotide-binding</keyword>
<dbReference type="GO" id="GO:0005524">
    <property type="term" value="F:ATP binding"/>
    <property type="evidence" value="ECO:0007669"/>
    <property type="project" value="UniProtKB-UniRule"/>
</dbReference>
<dbReference type="GO" id="GO:0016787">
    <property type="term" value="F:hydrolase activity"/>
    <property type="evidence" value="ECO:0007669"/>
    <property type="project" value="UniProtKB-KW"/>
</dbReference>
<dbReference type="AlphaFoldDB" id="A0A8H5CZQ0"/>
<organism evidence="9 10">
    <name type="scientific">Leucocoprinus leucothites</name>
    <dbReference type="NCBI Taxonomy" id="201217"/>
    <lineage>
        <taxon>Eukaryota</taxon>
        <taxon>Fungi</taxon>
        <taxon>Dikarya</taxon>
        <taxon>Basidiomycota</taxon>
        <taxon>Agaricomycotina</taxon>
        <taxon>Agaricomycetes</taxon>
        <taxon>Agaricomycetidae</taxon>
        <taxon>Agaricales</taxon>
        <taxon>Agaricineae</taxon>
        <taxon>Agaricaceae</taxon>
        <taxon>Leucocoprinus</taxon>
    </lineage>
</organism>
<evidence type="ECO:0000313" key="9">
    <source>
        <dbReference type="EMBL" id="KAF5350960.1"/>
    </source>
</evidence>
<dbReference type="InterPro" id="IPR001650">
    <property type="entry name" value="Helicase_C-like"/>
</dbReference>
<dbReference type="PROSITE" id="PS51194">
    <property type="entry name" value="HELICASE_CTER"/>
    <property type="match status" value="1"/>
</dbReference>
<dbReference type="EMBL" id="JAACJO010000013">
    <property type="protein sequence ID" value="KAF5350960.1"/>
    <property type="molecule type" value="Genomic_DNA"/>
</dbReference>
<keyword evidence="3 5" id="KW-0067">ATP-binding</keyword>
<evidence type="ECO:0000256" key="4">
    <source>
        <dbReference type="ARBA" id="ARBA00022884"/>
    </source>
</evidence>
<dbReference type="SMART" id="SM00487">
    <property type="entry name" value="DEXDc"/>
    <property type="match status" value="1"/>
</dbReference>
<evidence type="ECO:0000256" key="6">
    <source>
        <dbReference type="SAM" id="MobiDB-lite"/>
    </source>
</evidence>
<dbReference type="OrthoDB" id="193716at2759"/>
<feature type="domain" description="Helicase ATP-binding" evidence="7">
    <location>
        <begin position="130"/>
        <end position="336"/>
    </location>
</feature>
<dbReference type="EC" id="3.6.4.13" evidence="5"/>
<reference evidence="9 10" key="1">
    <citation type="journal article" date="2020" name="ISME J.">
        <title>Uncovering the hidden diversity of litter-decomposition mechanisms in mushroom-forming fungi.</title>
        <authorList>
            <person name="Floudas D."/>
            <person name="Bentzer J."/>
            <person name="Ahren D."/>
            <person name="Johansson T."/>
            <person name="Persson P."/>
            <person name="Tunlid A."/>
        </authorList>
    </citation>
    <scope>NUCLEOTIDE SEQUENCE [LARGE SCALE GENOMIC DNA]</scope>
    <source>
        <strain evidence="9 10">CBS 146.42</strain>
    </source>
</reference>
<evidence type="ECO:0000256" key="2">
    <source>
        <dbReference type="ARBA" id="ARBA00022801"/>
    </source>
</evidence>
<dbReference type="SMART" id="SM00490">
    <property type="entry name" value="HELICc"/>
    <property type="match status" value="1"/>
</dbReference>
<sequence length="786" mass="86190">MSSSIWARVARTCFIRPRIGSGPLLGRSYVLLSAKPTSNGIVLSVLFVECLAEQSAVAALRTTSMESSPLSQPAEETKPEEELPQFSSLENVLHPGISRALTQGPFKLTTMSSVQAAVLPLLPELMQPYDPEKSSSRDLMVKAKTGTGKTLAFLIPAVEARLKALDQHAKGATQDTGLRPGRNLTDSAQRQFARKHTGIVIISPTRELATQIGNEARKLVKHLNKFEVHLFVGGENKRQQLRDFKFGTHDIIVATPGRMNDLLESSTDVSQSVAHAQTLILDEADTLLDMGFMPDILNILKFLPPSPERQTFLFSATLSPAIRKIARESLAANHRYINCVSDDAPPTHAHIPQFHTVLPSAEQQIPHILRVLAHDQLVNAGKSKSVVFLPTTKMTKLFAELLRVVKRDTLPAGANTMVYELHSQKAQISRVRASDAFRADKSGASVLITSDVSARGVDYPGVTRVIQVGVPKSGELYVHRVGRTGRAGTQGRGDLIILPFERKFLSSQMDGLPLKPLTVEDQTSELLELAKTYDADPKAFWGGEVPVTVVKTASSPPRRRPLFRNSSLVPVLEDIPRAVSEIIARGDPETYDETFSSLVGYYVGLSDDLKTSKSEILESCKEWAVGACGLPSPSLSASMLEKLGITSEKKRMNRRMDTIRKQGFRAPSKSPWVGRGQRKIREARETEEFDSSDGGYTRSSGGGYRGSQREGYRGSQRDGERSFGGRSEWGGDKRSGRREERGGWGDRGGRKEERGGWGDRGGGREERGGWGDRGGSRTFGKRSEAL</sequence>
<dbReference type="Pfam" id="PF00270">
    <property type="entry name" value="DEAD"/>
    <property type="match status" value="1"/>
</dbReference>
<dbReference type="Gene3D" id="3.40.50.300">
    <property type="entry name" value="P-loop containing nucleotide triphosphate hydrolases"/>
    <property type="match status" value="2"/>
</dbReference>
<feature type="region of interest" description="Disordered" evidence="6">
    <location>
        <begin position="659"/>
        <end position="786"/>
    </location>
</feature>
<evidence type="ECO:0000256" key="1">
    <source>
        <dbReference type="ARBA" id="ARBA00022741"/>
    </source>
</evidence>
<keyword evidence="2 5" id="KW-0378">Hydrolase</keyword>
<evidence type="ECO:0000259" key="7">
    <source>
        <dbReference type="PROSITE" id="PS51192"/>
    </source>
</evidence>
<comment type="similarity">
    <text evidence="5">Belongs to the DEAD box helicase family.</text>
</comment>
<keyword evidence="5" id="KW-0347">Helicase</keyword>
<evidence type="ECO:0000259" key="8">
    <source>
        <dbReference type="PROSITE" id="PS51194"/>
    </source>
</evidence>
<proteinExistence type="inferred from homology"/>
<evidence type="ECO:0000256" key="3">
    <source>
        <dbReference type="ARBA" id="ARBA00022840"/>
    </source>
</evidence>
<dbReference type="PROSITE" id="PS51192">
    <property type="entry name" value="HELICASE_ATP_BIND_1"/>
    <property type="match status" value="1"/>
</dbReference>
<dbReference type="GO" id="GO:0003724">
    <property type="term" value="F:RNA helicase activity"/>
    <property type="evidence" value="ECO:0007669"/>
    <property type="project" value="UniProtKB-EC"/>
</dbReference>
<comment type="catalytic activity">
    <reaction evidence="5">
        <text>ATP + H2O = ADP + phosphate + H(+)</text>
        <dbReference type="Rhea" id="RHEA:13065"/>
        <dbReference type="ChEBI" id="CHEBI:15377"/>
        <dbReference type="ChEBI" id="CHEBI:15378"/>
        <dbReference type="ChEBI" id="CHEBI:30616"/>
        <dbReference type="ChEBI" id="CHEBI:43474"/>
        <dbReference type="ChEBI" id="CHEBI:456216"/>
        <dbReference type="EC" id="3.6.4.13"/>
    </reaction>
</comment>
<feature type="domain" description="Helicase C-terminal" evidence="8">
    <location>
        <begin position="373"/>
        <end position="520"/>
    </location>
</feature>
<comment type="function">
    <text evidence="5">RNA helicase.</text>
</comment>
<dbReference type="Pfam" id="PF00271">
    <property type="entry name" value="Helicase_C"/>
    <property type="match status" value="1"/>
</dbReference>
<dbReference type="GO" id="GO:0003723">
    <property type="term" value="F:RNA binding"/>
    <property type="evidence" value="ECO:0007669"/>
    <property type="project" value="UniProtKB-UniRule"/>
</dbReference>
<keyword evidence="10" id="KW-1185">Reference proteome</keyword>
<keyword evidence="4 5" id="KW-0694">RNA-binding</keyword>
<dbReference type="InterPro" id="IPR014001">
    <property type="entry name" value="Helicase_ATP-bd"/>
</dbReference>
<dbReference type="PANTHER" id="PTHR24031">
    <property type="entry name" value="RNA HELICASE"/>
    <property type="match status" value="1"/>
</dbReference>
<evidence type="ECO:0000313" key="10">
    <source>
        <dbReference type="Proteomes" id="UP000559027"/>
    </source>
</evidence>
<name>A0A8H5CZQ0_9AGAR</name>
<dbReference type="InterPro" id="IPR011545">
    <property type="entry name" value="DEAD/DEAH_box_helicase_dom"/>
</dbReference>
<comment type="caution">
    <text evidence="9">The sequence shown here is derived from an EMBL/GenBank/DDBJ whole genome shotgun (WGS) entry which is preliminary data.</text>
</comment>